<keyword evidence="3" id="KW-0547">Nucleotide-binding</keyword>
<dbReference type="Gene3D" id="3.40.50.10810">
    <property type="entry name" value="Tandem AAA-ATPase domain"/>
    <property type="match status" value="1"/>
</dbReference>
<reference evidence="3 4" key="1">
    <citation type="submission" date="2017-11" db="EMBL/GenBank/DDBJ databases">
        <authorList>
            <person name="Founou R.C."/>
            <person name="Founou L."/>
            <person name="Allam M."/>
            <person name="Ismail A."/>
            <person name="Essack S.Y."/>
        </authorList>
    </citation>
    <scope>NUCLEOTIDE SEQUENCE [LARGE SCALE GENOMIC DNA]</scope>
    <source>
        <strain evidence="3 4">G703N2B1</strain>
    </source>
</reference>
<dbReference type="GO" id="GO:0016787">
    <property type="term" value="F:hydrolase activity"/>
    <property type="evidence" value="ECO:0007669"/>
    <property type="project" value="UniProtKB-KW"/>
</dbReference>
<dbReference type="InterPro" id="IPR001650">
    <property type="entry name" value="Helicase_C-like"/>
</dbReference>
<feature type="domain" description="Helicase ATP-binding" evidence="2">
    <location>
        <begin position="14"/>
        <end position="166"/>
    </location>
</feature>
<evidence type="ECO:0000259" key="2">
    <source>
        <dbReference type="PROSITE" id="PS51192"/>
    </source>
</evidence>
<sequence>MNEIKLYAHQQKALDMTEQHNKVAYYLDMGLGKTFVGSEKLWELNTPYNLVVCQKSKITDWYQHFKDYYSDDYEIIIFDKQRIENIKPNSILIINYEKAIARPELKKLKKFTLLLDESQYIKNPKSKRTKLIVNELNPDNIILLSGTPIDGKYEELITQIHLLGWKIKESMFLSHYTNRQWDENEMKYKIIGYKNIDRLKKKLRQYGCVFMKTEEVFDLPTQTNIFLKPKKTKEYDEFIKEGIVTLSDRKLIAETASVGNMNARLLCTAFNQNKLVMLKELIESTEDRLIIFYQYNLEKEAIENIVDELSKPISYINGEIVDKKSYENCKNSVTLVQYQSGSFGHNLQKANKIIFFGLPNRVSYFEQSKKRTHRIGQERPYFYYYMLTLGTYEWKNYQTLVDGKDYNDELFKEAST</sequence>
<dbReference type="GO" id="GO:0004386">
    <property type="term" value="F:helicase activity"/>
    <property type="evidence" value="ECO:0007669"/>
    <property type="project" value="UniProtKB-KW"/>
</dbReference>
<dbReference type="InterPro" id="IPR038718">
    <property type="entry name" value="SNF2-like_sf"/>
</dbReference>
<dbReference type="InterPro" id="IPR000330">
    <property type="entry name" value="SNF2_N"/>
</dbReference>
<evidence type="ECO:0000313" key="3">
    <source>
        <dbReference type="EMBL" id="PPJ71799.1"/>
    </source>
</evidence>
<dbReference type="PROSITE" id="PS51192">
    <property type="entry name" value="HELICASE_ATP_BIND_1"/>
    <property type="match status" value="1"/>
</dbReference>
<organism evidence="3 4">
    <name type="scientific">Staphylococcus aureus</name>
    <dbReference type="NCBI Taxonomy" id="1280"/>
    <lineage>
        <taxon>Bacteria</taxon>
        <taxon>Bacillati</taxon>
        <taxon>Bacillota</taxon>
        <taxon>Bacilli</taxon>
        <taxon>Bacillales</taxon>
        <taxon>Staphylococcaceae</taxon>
        <taxon>Staphylococcus</taxon>
    </lineage>
</organism>
<dbReference type="PANTHER" id="PTHR45766">
    <property type="entry name" value="DNA ANNEALING HELICASE AND ENDONUCLEASE ZRANB3 FAMILY MEMBER"/>
    <property type="match status" value="1"/>
</dbReference>
<dbReference type="Pfam" id="PF00176">
    <property type="entry name" value="SNF2-rel_dom"/>
    <property type="match status" value="1"/>
</dbReference>
<accession>A0A7Z1SAP2</accession>
<dbReference type="RefSeq" id="WP_104408720.1">
    <property type="nucleotide sequence ID" value="NZ_JBBEVK010000002.1"/>
</dbReference>
<name>A0A7Z1SAP2_STAAU</name>
<evidence type="ECO:0000313" key="4">
    <source>
        <dbReference type="Proteomes" id="UP000238775"/>
    </source>
</evidence>
<dbReference type="EMBL" id="PGWZ01000462">
    <property type="protein sequence ID" value="PPJ71799.1"/>
    <property type="molecule type" value="Genomic_DNA"/>
</dbReference>
<keyword evidence="3" id="KW-0067">ATP-binding</keyword>
<protein>
    <submittedName>
        <fullName evidence="3">Helicase SNF2</fullName>
    </submittedName>
</protein>
<gene>
    <name evidence="3" type="ORF">CV021_12815</name>
</gene>
<dbReference type="Proteomes" id="UP000238775">
    <property type="component" value="Unassembled WGS sequence"/>
</dbReference>
<evidence type="ECO:0000256" key="1">
    <source>
        <dbReference type="ARBA" id="ARBA00022801"/>
    </source>
</evidence>
<dbReference type="InterPro" id="IPR027417">
    <property type="entry name" value="P-loop_NTPase"/>
</dbReference>
<keyword evidence="1" id="KW-0378">Hydrolase</keyword>
<dbReference type="GO" id="GO:0005524">
    <property type="term" value="F:ATP binding"/>
    <property type="evidence" value="ECO:0007669"/>
    <property type="project" value="InterPro"/>
</dbReference>
<keyword evidence="3" id="KW-0347">Helicase</keyword>
<dbReference type="Gene3D" id="3.40.50.300">
    <property type="entry name" value="P-loop containing nucleotide triphosphate hydrolases"/>
    <property type="match status" value="1"/>
</dbReference>
<dbReference type="GO" id="GO:0006281">
    <property type="term" value="P:DNA repair"/>
    <property type="evidence" value="ECO:0007669"/>
    <property type="project" value="TreeGrafter"/>
</dbReference>
<dbReference type="PANTHER" id="PTHR45766:SF6">
    <property type="entry name" value="SWI_SNF-RELATED MATRIX-ASSOCIATED ACTIN-DEPENDENT REGULATOR OF CHROMATIN SUBFAMILY A-LIKE PROTEIN 1"/>
    <property type="match status" value="1"/>
</dbReference>
<dbReference type="SMART" id="SM00487">
    <property type="entry name" value="DEXDc"/>
    <property type="match status" value="1"/>
</dbReference>
<dbReference type="AlphaFoldDB" id="A0A7Z1SAP2"/>
<comment type="caution">
    <text evidence="3">The sequence shown here is derived from an EMBL/GenBank/DDBJ whole genome shotgun (WGS) entry which is preliminary data.</text>
</comment>
<dbReference type="Pfam" id="PF00271">
    <property type="entry name" value="Helicase_C"/>
    <property type="match status" value="1"/>
</dbReference>
<proteinExistence type="predicted"/>
<dbReference type="GO" id="GO:0031297">
    <property type="term" value="P:replication fork processing"/>
    <property type="evidence" value="ECO:0007669"/>
    <property type="project" value="TreeGrafter"/>
</dbReference>
<dbReference type="InterPro" id="IPR014001">
    <property type="entry name" value="Helicase_ATP-bd"/>
</dbReference>
<dbReference type="SUPFAM" id="SSF52540">
    <property type="entry name" value="P-loop containing nucleoside triphosphate hydrolases"/>
    <property type="match status" value="2"/>
</dbReference>